<dbReference type="SUPFAM" id="SSF51182">
    <property type="entry name" value="RmlC-like cupins"/>
    <property type="match status" value="1"/>
</dbReference>
<comment type="caution">
    <text evidence="2">The sequence shown here is derived from an EMBL/GenBank/DDBJ whole genome shotgun (WGS) entry which is preliminary data.</text>
</comment>
<name>V6SJL3_9FLAO</name>
<protein>
    <recommendedName>
        <fullName evidence="1">Cupin type-2 domain-containing protein</fullName>
    </recommendedName>
</protein>
<dbReference type="eggNOG" id="COG1917">
    <property type="taxonomic scope" value="Bacteria"/>
</dbReference>
<dbReference type="Proteomes" id="UP000018004">
    <property type="component" value="Unassembled WGS sequence"/>
</dbReference>
<accession>V6SJL3</accession>
<evidence type="ECO:0000313" key="2">
    <source>
        <dbReference type="EMBL" id="ESU26639.1"/>
    </source>
</evidence>
<evidence type="ECO:0000313" key="3">
    <source>
        <dbReference type="Proteomes" id="UP000018004"/>
    </source>
</evidence>
<evidence type="ECO:0000259" key="1">
    <source>
        <dbReference type="Pfam" id="PF07883"/>
    </source>
</evidence>
<dbReference type="Gene3D" id="2.60.120.10">
    <property type="entry name" value="Jelly Rolls"/>
    <property type="match status" value="1"/>
</dbReference>
<dbReference type="InterPro" id="IPR013096">
    <property type="entry name" value="Cupin_2"/>
</dbReference>
<dbReference type="AlphaFoldDB" id="V6SJL3"/>
<organism evidence="2 3">
    <name type="scientific">Flavobacterium limnosediminis JC2902</name>
    <dbReference type="NCBI Taxonomy" id="1341181"/>
    <lineage>
        <taxon>Bacteria</taxon>
        <taxon>Pseudomonadati</taxon>
        <taxon>Bacteroidota</taxon>
        <taxon>Flavobacteriia</taxon>
        <taxon>Flavobacteriales</taxon>
        <taxon>Flavobacteriaceae</taxon>
        <taxon>Flavobacterium</taxon>
    </lineage>
</organism>
<proteinExistence type="predicted"/>
<gene>
    <name evidence="2" type="ORF">FLJC2902T_26140</name>
</gene>
<dbReference type="EMBL" id="AVGG01000018">
    <property type="protein sequence ID" value="ESU26639.1"/>
    <property type="molecule type" value="Genomic_DNA"/>
</dbReference>
<sequence>MVAPDIYKKVVLDNDNVRVIQIELAPGQSTPWHSHPNHVAYALTDGKIEITDKGKAPVAMDIKAGDAIFIPAVTHMAKNLGVSPIKMVVTEIKHPGNKKPKTPAVPAPKK</sequence>
<dbReference type="InterPro" id="IPR014710">
    <property type="entry name" value="RmlC-like_jellyroll"/>
</dbReference>
<reference evidence="2 3" key="1">
    <citation type="submission" date="2013-08" db="EMBL/GenBank/DDBJ databases">
        <title>Flavobacterium limnosediminis JC2902 genome sequencing.</title>
        <authorList>
            <person name="Lee K."/>
            <person name="Yi H."/>
            <person name="Park S."/>
            <person name="Chun J."/>
        </authorList>
    </citation>
    <scope>NUCLEOTIDE SEQUENCE [LARGE SCALE GENOMIC DNA]</scope>
    <source>
        <strain evidence="2 3">JC2902</strain>
    </source>
</reference>
<dbReference type="Pfam" id="PF07883">
    <property type="entry name" value="Cupin_2"/>
    <property type="match status" value="1"/>
</dbReference>
<dbReference type="InterPro" id="IPR011051">
    <property type="entry name" value="RmlC_Cupin_sf"/>
</dbReference>
<dbReference type="STRING" id="1341181.FLJC2902T_26140"/>
<feature type="domain" description="Cupin type-2" evidence="1">
    <location>
        <begin position="22"/>
        <end position="89"/>
    </location>
</feature>
<dbReference type="PATRIC" id="fig|1341181.4.peg.2573"/>
<keyword evidence="3" id="KW-1185">Reference proteome</keyword>